<comment type="similarity">
    <text evidence="5">Belongs to the bacteriophage holin family. Cp-1 holin subfamily.</text>
</comment>
<dbReference type="Proteomes" id="UP000247459">
    <property type="component" value="Unassembled WGS sequence"/>
</dbReference>
<comment type="subcellular location">
    <subcellularLocation>
        <location evidence="1">Membrane</location>
        <topology evidence="1">Multi-pass membrane protein</topology>
    </subcellularLocation>
</comment>
<dbReference type="InterPro" id="IPR006480">
    <property type="entry name" value="Phage_holin_4_1"/>
</dbReference>
<evidence type="ECO:0000313" key="6">
    <source>
        <dbReference type="EMBL" id="PYY28391.1"/>
    </source>
</evidence>
<evidence type="ECO:0000256" key="2">
    <source>
        <dbReference type="ARBA" id="ARBA00022692"/>
    </source>
</evidence>
<protein>
    <submittedName>
        <fullName evidence="6">Holin</fullName>
    </submittedName>
</protein>
<evidence type="ECO:0000256" key="4">
    <source>
        <dbReference type="ARBA" id="ARBA00023136"/>
    </source>
</evidence>
<sequence>MSLMENFQKFMVGSLVTIGAYLFGGWSDGLILLAILCVVDYITGMAASIYEGNKFPTDPTRGLSSNKGFWGIFKKSLMFLVIATLHRIDLLLGLDGSLGFMLGGLFFYIGNELVSFIENLVRLDVPLPKQLKQAVTVFQSKSETNNKSDINNQ</sequence>
<evidence type="ECO:0000256" key="3">
    <source>
        <dbReference type="ARBA" id="ARBA00022989"/>
    </source>
</evidence>
<organism evidence="6 7">
    <name type="scientific">Paenibacillus illinoisensis</name>
    <dbReference type="NCBI Taxonomy" id="59845"/>
    <lineage>
        <taxon>Bacteria</taxon>
        <taxon>Bacillati</taxon>
        <taxon>Bacillota</taxon>
        <taxon>Bacilli</taxon>
        <taxon>Bacillales</taxon>
        <taxon>Paenibacillaceae</taxon>
        <taxon>Paenibacillus</taxon>
    </lineage>
</organism>
<name>A0A2W0CXL8_9BACL</name>
<gene>
    <name evidence="6" type="ORF">PIL02S_03547</name>
</gene>
<comment type="caution">
    <text evidence="6">The sequence shown here is derived from an EMBL/GenBank/DDBJ whole genome shotgun (WGS) entry which is preliminary data.</text>
</comment>
<dbReference type="Pfam" id="PF05105">
    <property type="entry name" value="Phage_holin_4_1"/>
    <property type="match status" value="1"/>
</dbReference>
<reference evidence="6 7" key="1">
    <citation type="submission" date="2018-01" db="EMBL/GenBank/DDBJ databases">
        <title>Genome sequence of the PGP bacterium Paenibacillus illinoisensis E3.</title>
        <authorList>
            <person name="Rolli E."/>
            <person name="Marasco R."/>
            <person name="Bessem C."/>
            <person name="Michoud G."/>
            <person name="Gaiarsa S."/>
            <person name="Borin S."/>
            <person name="Daffonchio D."/>
        </authorList>
    </citation>
    <scope>NUCLEOTIDE SEQUENCE [LARGE SCALE GENOMIC DNA]</scope>
    <source>
        <strain evidence="6 7">E3</strain>
    </source>
</reference>
<evidence type="ECO:0000313" key="7">
    <source>
        <dbReference type="Proteomes" id="UP000247459"/>
    </source>
</evidence>
<evidence type="ECO:0000256" key="5">
    <source>
        <dbReference type="ARBA" id="ARBA00023600"/>
    </source>
</evidence>
<dbReference type="AlphaFoldDB" id="A0A2W0CXL8"/>
<dbReference type="RefSeq" id="WP_258377708.1">
    <property type="nucleotide sequence ID" value="NZ_PRLG01000020.1"/>
</dbReference>
<dbReference type="EMBL" id="PRLG01000020">
    <property type="protein sequence ID" value="PYY28391.1"/>
    <property type="molecule type" value="Genomic_DNA"/>
</dbReference>
<keyword evidence="3" id="KW-1133">Transmembrane helix</keyword>
<keyword evidence="2" id="KW-0812">Transmembrane</keyword>
<accession>A0A2W0CXL8</accession>
<evidence type="ECO:0000256" key="1">
    <source>
        <dbReference type="ARBA" id="ARBA00004141"/>
    </source>
</evidence>
<dbReference type="GO" id="GO:0016020">
    <property type="term" value="C:membrane"/>
    <property type="evidence" value="ECO:0007669"/>
    <property type="project" value="UniProtKB-SubCell"/>
</dbReference>
<keyword evidence="4" id="KW-0472">Membrane</keyword>
<proteinExistence type="inferred from homology"/>
<dbReference type="NCBIfam" id="TIGR01593">
    <property type="entry name" value="holin_tox_secr"/>
    <property type="match status" value="1"/>
</dbReference>